<evidence type="ECO:0000313" key="2">
    <source>
        <dbReference type="Proteomes" id="UP000033260"/>
    </source>
</evidence>
<evidence type="ECO:0000313" key="1">
    <source>
        <dbReference type="EMBL" id="AJQ51259.1"/>
    </source>
</evidence>
<proteinExistence type="predicted"/>
<dbReference type="Proteomes" id="UP000033260">
    <property type="component" value="Chromosome"/>
</dbReference>
<reference evidence="1 2" key="1">
    <citation type="submission" date="2015-02" db="EMBL/GenBank/DDBJ databases">
        <title>Complete Genome Sequencing of Pseudomonas putida S13.1.2.</title>
        <authorList>
            <person name="Chong T.M."/>
            <person name="Chan K.G."/>
            <person name="Dessaux Y."/>
        </authorList>
    </citation>
    <scope>NUCLEOTIDE SEQUENCE [LARGE SCALE GENOMIC DNA]</scope>
    <source>
        <strain evidence="1 2">S13.1.2</strain>
    </source>
</reference>
<dbReference type="AlphaFoldDB" id="A0AAU8S5A3"/>
<dbReference type="RefSeq" id="WP_026034614.1">
    <property type="nucleotide sequence ID" value="NZ_CP010979.1"/>
</dbReference>
<sequence>MDDQASTIGDTLELLHLNQIAIRAALEELSLWVSHRVSVHIHENVMAALATLDVHAGAISTGIARLQE</sequence>
<name>A0AAU8S5A3_PSEPU</name>
<protein>
    <submittedName>
        <fullName evidence="1">Uncharacterized protein</fullName>
    </submittedName>
</protein>
<dbReference type="EMBL" id="CP010979">
    <property type="protein sequence ID" value="AJQ51259.1"/>
    <property type="molecule type" value="Genomic_DNA"/>
</dbReference>
<organism evidence="1 2">
    <name type="scientific">Pseudomonas putida S13.1.2</name>
    <dbReference type="NCBI Taxonomy" id="1384061"/>
    <lineage>
        <taxon>Bacteria</taxon>
        <taxon>Pseudomonadati</taxon>
        <taxon>Pseudomonadota</taxon>
        <taxon>Gammaproteobacteria</taxon>
        <taxon>Pseudomonadales</taxon>
        <taxon>Pseudomonadaceae</taxon>
        <taxon>Pseudomonas</taxon>
    </lineage>
</organism>
<accession>A0AAU8S5A3</accession>
<gene>
    <name evidence="1" type="ORF">N805_13905</name>
</gene>